<name>A0A1H3VUI0_9GAMM</name>
<dbReference type="EMBL" id="FNQP01000001">
    <property type="protein sequence ID" value="SDZ78400.1"/>
    <property type="molecule type" value="Genomic_DNA"/>
</dbReference>
<evidence type="ECO:0000259" key="4">
    <source>
        <dbReference type="Pfam" id="PF00535"/>
    </source>
</evidence>
<proteinExistence type="inferred from homology"/>
<dbReference type="InterPro" id="IPR029044">
    <property type="entry name" value="Nucleotide-diphossugar_trans"/>
</dbReference>
<gene>
    <name evidence="5" type="ORF">SAMN05660964_00262</name>
</gene>
<keyword evidence="3 5" id="KW-0808">Transferase</keyword>
<dbReference type="GO" id="GO:0016757">
    <property type="term" value="F:glycosyltransferase activity"/>
    <property type="evidence" value="ECO:0007669"/>
    <property type="project" value="UniProtKB-KW"/>
</dbReference>
<dbReference type="STRING" id="525918.SAMN05660964_00262"/>
<organism evidence="5 6">
    <name type="scientific">Thiothrix caldifontis</name>
    <dbReference type="NCBI Taxonomy" id="525918"/>
    <lineage>
        <taxon>Bacteria</taxon>
        <taxon>Pseudomonadati</taxon>
        <taxon>Pseudomonadota</taxon>
        <taxon>Gammaproteobacteria</taxon>
        <taxon>Thiotrichales</taxon>
        <taxon>Thiotrichaceae</taxon>
        <taxon>Thiothrix</taxon>
    </lineage>
</organism>
<dbReference type="PANTHER" id="PTHR43685:SF5">
    <property type="entry name" value="GLYCOSYLTRANSFERASE EPSE-RELATED"/>
    <property type="match status" value="1"/>
</dbReference>
<evidence type="ECO:0000256" key="3">
    <source>
        <dbReference type="ARBA" id="ARBA00022679"/>
    </source>
</evidence>
<dbReference type="InterPro" id="IPR001173">
    <property type="entry name" value="Glyco_trans_2-like"/>
</dbReference>
<evidence type="ECO:0000256" key="1">
    <source>
        <dbReference type="ARBA" id="ARBA00006739"/>
    </source>
</evidence>
<dbReference type="AlphaFoldDB" id="A0A1H3VUI0"/>
<evidence type="ECO:0000313" key="6">
    <source>
        <dbReference type="Proteomes" id="UP000199397"/>
    </source>
</evidence>
<dbReference type="InterPro" id="IPR050834">
    <property type="entry name" value="Glycosyltransf_2"/>
</dbReference>
<sequence>MKPSTTPTVAILLCTYNGQRYLRDQLDSVAAQTYPHWVMWASDDGSQDDTLSILAEYRAKWSQERLSVVHGPRSGFVANFLSLACRVDIQADYYAYSDQDDVWYTDKLQRAVAWLRTVSDDVPALYCSRTQLVNADNNEVGFSPLYSSPPCFANALTQNIGSGNTMVFNHAARLLLLEAGGDVDVVAHDWWTYMVVSGCAGKVFYDTEPSLCYRQHDANVVGVDLSWLAVVAQFRKLWRGHFRQGNGQNIQALRRLQARLTPESWRTLETFDAARHRWLIPRLLGLFQSGVHRQRFSGQLSLLAAAILKKI</sequence>
<reference evidence="5 6" key="1">
    <citation type="submission" date="2016-10" db="EMBL/GenBank/DDBJ databases">
        <authorList>
            <person name="de Groot N.N."/>
        </authorList>
    </citation>
    <scope>NUCLEOTIDE SEQUENCE [LARGE SCALE GENOMIC DNA]</scope>
    <source>
        <strain evidence="5 6">DSM 21228</strain>
    </source>
</reference>
<dbReference type="Pfam" id="PF00535">
    <property type="entry name" value="Glycos_transf_2"/>
    <property type="match status" value="1"/>
</dbReference>
<keyword evidence="6" id="KW-1185">Reference proteome</keyword>
<accession>A0A1H3VUI0</accession>
<dbReference type="Proteomes" id="UP000199397">
    <property type="component" value="Unassembled WGS sequence"/>
</dbReference>
<dbReference type="CDD" id="cd04196">
    <property type="entry name" value="GT_2_like_d"/>
    <property type="match status" value="1"/>
</dbReference>
<evidence type="ECO:0000256" key="2">
    <source>
        <dbReference type="ARBA" id="ARBA00022676"/>
    </source>
</evidence>
<dbReference type="SUPFAM" id="SSF53448">
    <property type="entry name" value="Nucleotide-diphospho-sugar transferases"/>
    <property type="match status" value="1"/>
</dbReference>
<keyword evidence="2" id="KW-0328">Glycosyltransferase</keyword>
<evidence type="ECO:0000313" key="5">
    <source>
        <dbReference type="EMBL" id="SDZ78400.1"/>
    </source>
</evidence>
<comment type="similarity">
    <text evidence="1">Belongs to the glycosyltransferase 2 family.</text>
</comment>
<feature type="domain" description="Glycosyltransferase 2-like" evidence="4">
    <location>
        <begin position="11"/>
        <end position="120"/>
    </location>
</feature>
<dbReference type="Gene3D" id="3.90.550.10">
    <property type="entry name" value="Spore Coat Polysaccharide Biosynthesis Protein SpsA, Chain A"/>
    <property type="match status" value="1"/>
</dbReference>
<dbReference type="PANTHER" id="PTHR43685">
    <property type="entry name" value="GLYCOSYLTRANSFERASE"/>
    <property type="match status" value="1"/>
</dbReference>
<dbReference type="RefSeq" id="WP_093064581.1">
    <property type="nucleotide sequence ID" value="NZ_FNQP01000001.1"/>
</dbReference>
<dbReference type="OrthoDB" id="5605222at2"/>
<protein>
    <submittedName>
        <fullName evidence="5">Glycosyl transferase family 2</fullName>
    </submittedName>
</protein>